<dbReference type="Proteomes" id="UP000327044">
    <property type="component" value="Unassembled WGS sequence"/>
</dbReference>
<evidence type="ECO:0000313" key="1">
    <source>
        <dbReference type="EMBL" id="KAB0803882.1"/>
    </source>
</evidence>
<dbReference type="PANTHER" id="PTHR24114:SF2">
    <property type="entry name" value="F-BOX DOMAIN-CONTAINING PROTEIN-RELATED"/>
    <property type="match status" value="1"/>
</dbReference>
<reference evidence="1 2" key="1">
    <citation type="journal article" date="2018" name="Elife">
        <title>Firefly genomes illuminate parallel origins of bioluminescence in beetles.</title>
        <authorList>
            <person name="Fallon T.R."/>
            <person name="Lower S.E."/>
            <person name="Chang C.H."/>
            <person name="Bessho-Uehara M."/>
            <person name="Martin G.J."/>
            <person name="Bewick A.J."/>
            <person name="Behringer M."/>
            <person name="Debat H.J."/>
            <person name="Wong I."/>
            <person name="Day J.C."/>
            <person name="Suvorov A."/>
            <person name="Silva C.J."/>
            <person name="Stanger-Hall K.F."/>
            <person name="Hall D.W."/>
            <person name="Schmitz R.J."/>
            <person name="Nelson D.R."/>
            <person name="Lewis S.M."/>
            <person name="Shigenobu S."/>
            <person name="Bybee S.M."/>
            <person name="Larracuente A.M."/>
            <person name="Oba Y."/>
            <person name="Weng J.K."/>
        </authorList>
    </citation>
    <scope>NUCLEOTIDE SEQUENCE [LARGE SCALE GENOMIC DNA]</scope>
    <source>
        <strain evidence="1">1611_PpyrPB1</strain>
        <tissue evidence="1">Whole body</tissue>
    </source>
</reference>
<dbReference type="SUPFAM" id="SSF52047">
    <property type="entry name" value="RNI-like"/>
    <property type="match status" value="1"/>
</dbReference>
<organism evidence="1 2">
    <name type="scientific">Photinus pyralis</name>
    <name type="common">Common eastern firefly</name>
    <name type="synonym">Lampyris pyralis</name>
    <dbReference type="NCBI Taxonomy" id="7054"/>
    <lineage>
        <taxon>Eukaryota</taxon>
        <taxon>Metazoa</taxon>
        <taxon>Ecdysozoa</taxon>
        <taxon>Arthropoda</taxon>
        <taxon>Hexapoda</taxon>
        <taxon>Insecta</taxon>
        <taxon>Pterygota</taxon>
        <taxon>Neoptera</taxon>
        <taxon>Endopterygota</taxon>
        <taxon>Coleoptera</taxon>
        <taxon>Polyphaga</taxon>
        <taxon>Elateriformia</taxon>
        <taxon>Elateroidea</taxon>
        <taxon>Lampyridae</taxon>
        <taxon>Lampyrinae</taxon>
        <taxon>Photinus</taxon>
    </lineage>
</organism>
<dbReference type="PANTHER" id="PTHR24114">
    <property type="entry name" value="LEUCINE RICH REPEAT FAMILY PROTEIN"/>
    <property type="match status" value="1"/>
</dbReference>
<keyword evidence="2" id="KW-1185">Reference proteome</keyword>
<dbReference type="InParanoid" id="A0A5N4B2Q2"/>
<dbReference type="InterPro" id="IPR052394">
    <property type="entry name" value="LRR-containing"/>
</dbReference>
<comment type="caution">
    <text evidence="1">The sequence shown here is derived from an EMBL/GenBank/DDBJ whole genome shotgun (WGS) entry which is preliminary data.</text>
</comment>
<dbReference type="Pfam" id="PF13516">
    <property type="entry name" value="LRR_6"/>
    <property type="match status" value="4"/>
</dbReference>
<dbReference type="InterPro" id="IPR001611">
    <property type="entry name" value="Leu-rich_rpt"/>
</dbReference>
<sequence length="500" mass="56093">MNDDDEDSIFDLYQLNELRAKNTDSFRCLAQIVVSHSSIFRHPLYPFPPLEDPGLDEAVSHREKSMSDDGVGAQYYLNMCQSLKIVPLKRVSNSLITTVLNLKYFGLKDKQIKAITETLMRNRFVQHLILEDNWLSTTSMEYISQMLANNSTVYYLNLRECRIGPEGAAALSMGISSSISLIELDLSFNDLGDDGVEHLEDSLEDTRCLQTLNLSHNNLGERAANTLSFILTFNSSLAELDLSWNNFNTPKGNKLLFTALGGNESIRKLSIAWNGISSNEATRPMMNYLSASTSLVEFDISSNRLTDASFRNVRNGLGKCKKLKTLKIGNNLLTSEEAMELIKLLATSPKLLEVNMENTFIKPDCLPLLKGVLKKGKLVTIGVLNTYSIRGPDHMKLLYGRANFLAKKKKKDFGIFVGQLPNEELIIEDFRALLKKSKIKLDEDLLAAIMQKFPGAKQKISCADLQASYVTYYPDTVIKSKPVEEKPVELPSEKTELDPH</sequence>
<dbReference type="Gene3D" id="3.80.10.10">
    <property type="entry name" value="Ribonuclease Inhibitor"/>
    <property type="match status" value="1"/>
</dbReference>
<accession>A0A5N4B2Q2</accession>
<dbReference type="SMART" id="SM00368">
    <property type="entry name" value="LRR_RI"/>
    <property type="match status" value="7"/>
</dbReference>
<gene>
    <name evidence="1" type="ORF">PPYR_00852</name>
</gene>
<proteinExistence type="predicted"/>
<name>A0A5N4B2Q2_PHOPY</name>
<dbReference type="InterPro" id="IPR032675">
    <property type="entry name" value="LRR_dom_sf"/>
</dbReference>
<protein>
    <submittedName>
        <fullName evidence="1">Uncharacterized protein</fullName>
    </submittedName>
</protein>
<dbReference type="OrthoDB" id="8436363at2759"/>
<dbReference type="AlphaFoldDB" id="A0A5N4B2Q2"/>
<dbReference type="EMBL" id="VVIM01000001">
    <property type="protein sequence ID" value="KAB0803882.1"/>
    <property type="molecule type" value="Genomic_DNA"/>
</dbReference>
<evidence type="ECO:0000313" key="2">
    <source>
        <dbReference type="Proteomes" id="UP000327044"/>
    </source>
</evidence>